<evidence type="ECO:0000313" key="4">
    <source>
        <dbReference type="Proteomes" id="UP000178606"/>
    </source>
</evidence>
<comment type="subcellular location">
    <subcellularLocation>
        <location evidence="1">Cell envelope</location>
    </subcellularLocation>
</comment>
<dbReference type="SUPFAM" id="SSF48230">
    <property type="entry name" value="Chondroitin AC/alginate lyase"/>
    <property type="match status" value="1"/>
</dbReference>
<dbReference type="GO" id="GO:0016829">
    <property type="term" value="F:lyase activity"/>
    <property type="evidence" value="ECO:0007669"/>
    <property type="project" value="InterPro"/>
</dbReference>
<dbReference type="Pfam" id="PF07940">
    <property type="entry name" value="Hepar_II_III_C"/>
    <property type="match status" value="1"/>
</dbReference>
<dbReference type="Gene3D" id="2.70.98.70">
    <property type="match status" value="1"/>
</dbReference>
<dbReference type="InterPro" id="IPR008929">
    <property type="entry name" value="Chondroitin_lyas"/>
</dbReference>
<comment type="caution">
    <text evidence="3">The sequence shown here is derived from an EMBL/GenBank/DDBJ whole genome shotgun (WGS) entry which is preliminary data.</text>
</comment>
<dbReference type="InterPro" id="IPR012480">
    <property type="entry name" value="Hepar_II_III_C"/>
</dbReference>
<gene>
    <name evidence="3" type="ORF">A3F84_16705</name>
</gene>
<evidence type="ECO:0000259" key="2">
    <source>
        <dbReference type="Pfam" id="PF07940"/>
    </source>
</evidence>
<sequence length="629" mass="70814">MTTHDLLPIGLYFSRDDLPALREKVRSGPPARMAGRLIEMCEGYVASFEPEADFEGMEKTRTTKDLMCWEPHLSYARRNADRLQKLALAHLLTDRAEFADLGRRVMLVNARHGEWHQYYRTFGTIECGEICKGMATGYDWLHHALSDAERRTVEEAMAEKGGRDLSGSLTGTAPGLTPEGGRRFGQNNFGLVMTGGLGLIGLVLEGRHPDARAWVDLAASYMEESIRRQYDVDGGIVEAARYWNYSTPFVLFLAEPLRRLKGRDLYGIEAFSRTVDFPIYNHSSITDGPYGTANFADTTFREPATHACVLLRFASHYRRGDYQHFYEKWFREEPAIHGHHDLVHSLLWYDPAVRPEAPRLGLVKRFRTLEWVFVRGGWETGATQFVFKGGPYLGGHNHLDRNSFILEAFGERLAVDSGSGPYYTDIQKTYYTQSVGHNVLLIDGEGQKAGGARMTACEADDERCYVASDASEVYSQAKSVVREVMSLGRASLFVVRDRVVADEPPLVDWLLHTTGEVRVEGDSLVCACEKADLFVWFVAPGPARDRIDPTPVRHQVERGRVDAEEGVGHIVRLSNVPMDRAYEFLAVLAPVKKGAAFPEVRIEGNAIRVAWKGRSYRIDREQGRLSVRQ</sequence>
<dbReference type="GO" id="GO:0030313">
    <property type="term" value="C:cell envelope"/>
    <property type="evidence" value="ECO:0007669"/>
    <property type="project" value="UniProtKB-SubCell"/>
</dbReference>
<dbReference type="PANTHER" id="PTHR38045">
    <property type="entry name" value="CHROMOSOME 1, WHOLE GENOME SHOTGUN SEQUENCE"/>
    <property type="match status" value="1"/>
</dbReference>
<dbReference type="EMBL" id="MFKF01000071">
    <property type="protein sequence ID" value="OGG55559.1"/>
    <property type="molecule type" value="Genomic_DNA"/>
</dbReference>
<reference evidence="3 4" key="1">
    <citation type="journal article" date="2016" name="Nat. Commun.">
        <title>Thousands of microbial genomes shed light on interconnected biogeochemical processes in an aquifer system.</title>
        <authorList>
            <person name="Anantharaman K."/>
            <person name="Brown C.T."/>
            <person name="Hug L.A."/>
            <person name="Sharon I."/>
            <person name="Castelle C.J."/>
            <person name="Probst A.J."/>
            <person name="Thomas B.C."/>
            <person name="Singh A."/>
            <person name="Wilkins M.J."/>
            <person name="Karaoz U."/>
            <person name="Brodie E.L."/>
            <person name="Williams K.H."/>
            <person name="Hubbard S.S."/>
            <person name="Banfield J.F."/>
        </authorList>
    </citation>
    <scope>NUCLEOTIDE SEQUENCE [LARGE SCALE GENOMIC DNA]</scope>
    <source>
        <strain evidence="4">RIFCSPLOWO2_12_FULL_64_10</strain>
    </source>
</reference>
<dbReference type="PANTHER" id="PTHR38045:SF1">
    <property type="entry name" value="HEPARINASE II_III-LIKE PROTEIN"/>
    <property type="match status" value="1"/>
</dbReference>
<dbReference type="Proteomes" id="UP000178606">
    <property type="component" value="Unassembled WGS sequence"/>
</dbReference>
<feature type="domain" description="Heparinase II/III-like C-terminal" evidence="2">
    <location>
        <begin position="373"/>
        <end position="542"/>
    </location>
</feature>
<protein>
    <recommendedName>
        <fullName evidence="2">Heparinase II/III-like C-terminal domain-containing protein</fullName>
    </recommendedName>
</protein>
<dbReference type="Gene3D" id="1.50.10.100">
    <property type="entry name" value="Chondroitin AC/alginate lyase"/>
    <property type="match status" value="1"/>
</dbReference>
<organism evidence="3 4">
    <name type="scientific">Handelsmanbacteria sp. (strain RIFCSPLOWO2_12_FULL_64_10)</name>
    <dbReference type="NCBI Taxonomy" id="1817868"/>
    <lineage>
        <taxon>Bacteria</taxon>
        <taxon>Candidatus Handelsmaniibacteriota</taxon>
    </lineage>
</organism>
<proteinExistence type="predicted"/>
<evidence type="ECO:0000313" key="3">
    <source>
        <dbReference type="EMBL" id="OGG55559.1"/>
    </source>
</evidence>
<accession>A0A1F6D2A0</accession>
<evidence type="ECO:0000256" key="1">
    <source>
        <dbReference type="ARBA" id="ARBA00004196"/>
    </source>
</evidence>
<dbReference type="AlphaFoldDB" id="A0A1F6D2A0"/>
<name>A0A1F6D2A0_HANXR</name>